<keyword evidence="4" id="KW-1185">Reference proteome</keyword>
<gene>
    <name evidence="3" type="primary">AVEN_95860_1</name>
    <name evidence="3" type="ORF">TNCT_116771</name>
</gene>
<dbReference type="OrthoDB" id="6430341at2759"/>
<feature type="domain" description="DUF5641" evidence="2">
    <location>
        <begin position="606"/>
        <end position="643"/>
    </location>
</feature>
<dbReference type="PANTHER" id="PTHR47331">
    <property type="entry name" value="PHD-TYPE DOMAIN-CONTAINING PROTEIN"/>
    <property type="match status" value="1"/>
</dbReference>
<dbReference type="EMBL" id="BMAO01012673">
    <property type="protein sequence ID" value="GFQ83171.1"/>
    <property type="molecule type" value="Genomic_DNA"/>
</dbReference>
<dbReference type="GO" id="GO:0071897">
    <property type="term" value="P:DNA biosynthetic process"/>
    <property type="evidence" value="ECO:0007669"/>
    <property type="project" value="UniProtKB-ARBA"/>
</dbReference>
<dbReference type="PANTHER" id="PTHR47331:SF5">
    <property type="entry name" value="RIBONUCLEASE H"/>
    <property type="match status" value="1"/>
</dbReference>
<reference evidence="3" key="1">
    <citation type="submission" date="2020-07" db="EMBL/GenBank/DDBJ databases">
        <title>Multicomponent nature underlies the extraordinary mechanical properties of spider dragline silk.</title>
        <authorList>
            <person name="Kono N."/>
            <person name="Nakamura H."/>
            <person name="Mori M."/>
            <person name="Yoshida Y."/>
            <person name="Ohtoshi R."/>
            <person name="Malay A.D."/>
            <person name="Moran D.A.P."/>
            <person name="Tomita M."/>
            <person name="Numata K."/>
            <person name="Arakawa K."/>
        </authorList>
    </citation>
    <scope>NUCLEOTIDE SEQUENCE</scope>
</reference>
<evidence type="ECO:0000259" key="2">
    <source>
        <dbReference type="Pfam" id="PF18701"/>
    </source>
</evidence>
<name>A0A8X6FLK8_TRICU</name>
<evidence type="ECO:0000256" key="1">
    <source>
        <dbReference type="SAM" id="MobiDB-lite"/>
    </source>
</evidence>
<comment type="caution">
    <text evidence="3">The sequence shown here is derived from an EMBL/GenBank/DDBJ whole genome shotgun (WGS) entry which is preliminary data.</text>
</comment>
<proteinExistence type="predicted"/>
<evidence type="ECO:0000313" key="4">
    <source>
        <dbReference type="Proteomes" id="UP000887116"/>
    </source>
</evidence>
<sequence>MAKGKCFIYFQNHTRKFCNNNYQKRKIFGSFSHNSLICESELREKVGFSGLDPQKGQSPSGERGDSRGEATTSLVSLSAKEKKISNAGGSVLLQTFSALVTAKPKGNVQLRCMLDGGANKSFILREVVELLDLKVVDKEALVIHTFGSETAEKRIYDIVEITLQNVQTNKNIKIQAVVIDSITSARIQIPSKFIRNITLERGIELADNSTSERIHVLVGSDYISEILGERNVRIGKRLIAVDSIFGYLIQGKEGEVNCKDISANHLIVENEELGFDRVRKLWSLETIGINLDDEVPLSDKELLKSFEQNTVYTNKRYETRLLWKEDSRELKINYEIAKRRLFGLSKTFEKNEELYLKYDEIIKEHLRDGIIGRVNMNLDQNINTGYFLPHHAIVREQKDSTKVRIVFDASSKGKGALSLNDCLESKPNLNPDLLKILLRFRLHKVAFCADIQRAFLEIGIVVEDRQFLKFLWIEKGGPNLDLSTPNGETFRYTRVTFGVKCSPFLLAAVIRLHMEKYVNKYKRACEMLNELYVDNLINSISDITEDLRRWATNSSTLYGSSKFIARRGISHTVNSDNTMTFKSADNELKRLYMNICEPEVQNYFGEENVPRQLWRLGRIIEIHKGRDGKVRSATIKTSTGPLRSSNFQLFTTMAKSAIINDSRRSEEHLRVVFTLRKEPHHTSSWLEMPTKFNCEPCNHTIEMIL</sequence>
<dbReference type="Pfam" id="PF18701">
    <property type="entry name" value="DUF5641"/>
    <property type="match status" value="1"/>
</dbReference>
<organism evidence="3 4">
    <name type="scientific">Trichonephila clavata</name>
    <name type="common">Joro spider</name>
    <name type="synonym">Nephila clavata</name>
    <dbReference type="NCBI Taxonomy" id="2740835"/>
    <lineage>
        <taxon>Eukaryota</taxon>
        <taxon>Metazoa</taxon>
        <taxon>Ecdysozoa</taxon>
        <taxon>Arthropoda</taxon>
        <taxon>Chelicerata</taxon>
        <taxon>Arachnida</taxon>
        <taxon>Araneae</taxon>
        <taxon>Araneomorphae</taxon>
        <taxon>Entelegynae</taxon>
        <taxon>Araneoidea</taxon>
        <taxon>Nephilidae</taxon>
        <taxon>Trichonephila</taxon>
    </lineage>
</organism>
<dbReference type="Proteomes" id="UP000887116">
    <property type="component" value="Unassembled WGS sequence"/>
</dbReference>
<dbReference type="InterPro" id="IPR040676">
    <property type="entry name" value="DUF5641"/>
</dbReference>
<accession>A0A8X6FLK8</accession>
<dbReference type="SUPFAM" id="SSF56672">
    <property type="entry name" value="DNA/RNA polymerases"/>
    <property type="match status" value="1"/>
</dbReference>
<protein>
    <recommendedName>
        <fullName evidence="2">DUF5641 domain-containing protein</fullName>
    </recommendedName>
</protein>
<dbReference type="AlphaFoldDB" id="A0A8X6FLK8"/>
<feature type="region of interest" description="Disordered" evidence="1">
    <location>
        <begin position="49"/>
        <end position="72"/>
    </location>
</feature>
<dbReference type="InterPro" id="IPR043502">
    <property type="entry name" value="DNA/RNA_pol_sf"/>
</dbReference>
<evidence type="ECO:0000313" key="3">
    <source>
        <dbReference type="EMBL" id="GFQ83171.1"/>
    </source>
</evidence>